<accession>A0AAV3QMG3</accession>
<name>A0AAV3QMG3_LITER</name>
<dbReference type="EMBL" id="BAABME010037329">
    <property type="protein sequence ID" value="GAA0163940.1"/>
    <property type="molecule type" value="Genomic_DNA"/>
</dbReference>
<comment type="caution">
    <text evidence="1">The sequence shown here is derived from an EMBL/GenBank/DDBJ whole genome shotgun (WGS) entry which is preliminary data.</text>
</comment>
<reference evidence="1 2" key="1">
    <citation type="submission" date="2024-01" db="EMBL/GenBank/DDBJ databases">
        <title>The complete chloroplast genome sequence of Lithospermum erythrorhizon: insights into the phylogenetic relationship among Boraginaceae species and the maternal lineages of purple gromwells.</title>
        <authorList>
            <person name="Okada T."/>
            <person name="Watanabe K."/>
        </authorList>
    </citation>
    <scope>NUCLEOTIDE SEQUENCE [LARGE SCALE GENOMIC DNA]</scope>
</reference>
<organism evidence="1 2">
    <name type="scientific">Lithospermum erythrorhizon</name>
    <name type="common">Purple gromwell</name>
    <name type="synonym">Lithospermum officinale var. erythrorhizon</name>
    <dbReference type="NCBI Taxonomy" id="34254"/>
    <lineage>
        <taxon>Eukaryota</taxon>
        <taxon>Viridiplantae</taxon>
        <taxon>Streptophyta</taxon>
        <taxon>Embryophyta</taxon>
        <taxon>Tracheophyta</taxon>
        <taxon>Spermatophyta</taxon>
        <taxon>Magnoliopsida</taxon>
        <taxon>eudicotyledons</taxon>
        <taxon>Gunneridae</taxon>
        <taxon>Pentapetalae</taxon>
        <taxon>asterids</taxon>
        <taxon>lamiids</taxon>
        <taxon>Boraginales</taxon>
        <taxon>Boraginaceae</taxon>
        <taxon>Boraginoideae</taxon>
        <taxon>Lithospermeae</taxon>
        <taxon>Lithospermum</taxon>
    </lineage>
</organism>
<dbReference type="Proteomes" id="UP001454036">
    <property type="component" value="Unassembled WGS sequence"/>
</dbReference>
<protein>
    <submittedName>
        <fullName evidence="1">Uncharacterized protein</fullName>
    </submittedName>
</protein>
<evidence type="ECO:0000313" key="1">
    <source>
        <dbReference type="EMBL" id="GAA0163940.1"/>
    </source>
</evidence>
<proteinExistence type="predicted"/>
<dbReference type="AlphaFoldDB" id="A0AAV3QMG3"/>
<sequence>MKILMWNARGLGGTSNNAPAQFDLVELVKKLEVSLFSVLESKFSSTRIDDFLSFRFPSWESCSNFDAIENGRIFVVWDVCRVACDILEIGCQHIHMKVLCKEMQQSFLTTFVYPLYDVVKRRECGNTFPHGDR</sequence>
<keyword evidence="2" id="KW-1185">Reference proteome</keyword>
<gene>
    <name evidence="1" type="ORF">LIER_43665</name>
</gene>
<evidence type="ECO:0000313" key="2">
    <source>
        <dbReference type="Proteomes" id="UP001454036"/>
    </source>
</evidence>